<protein>
    <submittedName>
        <fullName evidence="8">Cytochrome P450</fullName>
    </submittedName>
</protein>
<dbReference type="FunFam" id="1.10.630.10:FF:000018">
    <property type="entry name" value="Cytochrome P450 monooxygenase"/>
    <property type="match status" value="1"/>
</dbReference>
<keyword evidence="9" id="KW-1185">Reference proteome</keyword>
<evidence type="ECO:0000256" key="5">
    <source>
        <dbReference type="ARBA" id="ARBA00023002"/>
    </source>
</evidence>
<comment type="similarity">
    <text evidence="2">Belongs to the cytochrome P450 family.</text>
</comment>
<comment type="cofactor">
    <cofactor evidence="1">
        <name>heme</name>
        <dbReference type="ChEBI" id="CHEBI:30413"/>
    </cofactor>
</comment>
<dbReference type="RefSeq" id="WP_009603536.1">
    <property type="nucleotide sequence ID" value="NZ_AEIU01000125.1"/>
</dbReference>
<dbReference type="eggNOG" id="COG2124">
    <property type="taxonomic scope" value="Bacteria"/>
</dbReference>
<sequence>MEDTQAISYYSPTFYQNPYERFQQFIEKGEIHRVKFPSGVYGWLVTGYDAAIKTLKHPNIRKSHKVGNAQWSKLASVMPEPQHTRLQQHLLHQDPPRHTEMRSLIMEAFSSSRTEQFRDKITTIVHQLIEPLIESGECDLIADFALPMPFLVLSEVIGLSEKHRKQFKPEWCKAVQPLSPNHPGRAGYLNLLDELESYIENIIIESRGGDSDRLIVQLISARDNNKLSHDELTSMLFQLLVAGQEPVTNQIGNAILALLEHPEQLEALKQDATNMDNALTELLRYDGSFAFTTWRFFNQETEWLGQTIPAGETIIVALNAANHDPAKFSCPHQLNFNRKRNKSLSFGYANHFCPAMPLARLELEISIRAILHYLPNIQLACDIKELDWINAVLTRGLHALPVTYTSEL</sequence>
<proteinExistence type="inferred from homology"/>
<evidence type="ECO:0000256" key="6">
    <source>
        <dbReference type="ARBA" id="ARBA00023004"/>
    </source>
</evidence>
<dbReference type="Pfam" id="PF00067">
    <property type="entry name" value="p450"/>
    <property type="match status" value="1"/>
</dbReference>
<comment type="caution">
    <text evidence="8">The sequence shown here is derived from an EMBL/GenBank/DDBJ whole genome shotgun (WGS) entry which is preliminary data.</text>
</comment>
<dbReference type="OrthoDB" id="9801155at2"/>
<reference evidence="8 9" key="1">
    <citation type="journal article" date="2012" name="Int. J. Syst. Evol. Microbiol.">
        <title>Vibrio caribbeanicus sp. nov., isolated from the marine sponge Scleritoderma cyanea.</title>
        <authorList>
            <person name="Hoffmann M."/>
            <person name="Monday S.R."/>
            <person name="Allard M.W."/>
            <person name="Strain E.A."/>
            <person name="Whittaker P."/>
            <person name="Naum M."/>
            <person name="McCarthy P.J."/>
            <person name="Lopez J.V."/>
            <person name="Fischer M."/>
            <person name="Brown E.W."/>
        </authorList>
    </citation>
    <scope>NUCLEOTIDE SEQUENCE [LARGE SCALE GENOMIC DNA]</scope>
    <source>
        <strain evidence="8 9">ATCC BAA-2122</strain>
    </source>
</reference>
<accession>E3BQP2</accession>
<keyword evidence="4" id="KW-0479">Metal-binding</keyword>
<dbReference type="PANTHER" id="PTHR46696:SF1">
    <property type="entry name" value="CYTOCHROME P450 YJIB-RELATED"/>
    <property type="match status" value="1"/>
</dbReference>
<dbReference type="PANTHER" id="PTHR46696">
    <property type="entry name" value="P450, PUTATIVE (EUROFUNG)-RELATED"/>
    <property type="match status" value="1"/>
</dbReference>
<name>E3BQP2_9VIBR</name>
<dbReference type="Proteomes" id="UP000002943">
    <property type="component" value="Unassembled WGS sequence"/>
</dbReference>
<keyword evidence="3" id="KW-0349">Heme</keyword>
<evidence type="ECO:0000313" key="9">
    <source>
        <dbReference type="Proteomes" id="UP000002943"/>
    </source>
</evidence>
<dbReference type="STRING" id="796620.VIBC2010_16424"/>
<keyword evidence="5" id="KW-0560">Oxidoreductase</keyword>
<dbReference type="EMBL" id="AEIU01000125">
    <property type="protein sequence ID" value="EFP94628.1"/>
    <property type="molecule type" value="Genomic_DNA"/>
</dbReference>
<organism evidence="8 9">
    <name type="scientific">Vibrio caribbeanicus ATCC BAA-2122</name>
    <dbReference type="NCBI Taxonomy" id="796620"/>
    <lineage>
        <taxon>Bacteria</taxon>
        <taxon>Pseudomonadati</taxon>
        <taxon>Pseudomonadota</taxon>
        <taxon>Gammaproteobacteria</taxon>
        <taxon>Vibrionales</taxon>
        <taxon>Vibrionaceae</taxon>
        <taxon>Vibrio</taxon>
    </lineage>
</organism>
<dbReference type="InterPro" id="IPR001128">
    <property type="entry name" value="Cyt_P450"/>
</dbReference>
<dbReference type="InterPro" id="IPR002397">
    <property type="entry name" value="Cyt_P450_B"/>
</dbReference>
<evidence type="ECO:0000256" key="4">
    <source>
        <dbReference type="ARBA" id="ARBA00022723"/>
    </source>
</evidence>
<dbReference type="InterPro" id="IPR036396">
    <property type="entry name" value="Cyt_P450_sf"/>
</dbReference>
<dbReference type="Gene3D" id="1.10.630.10">
    <property type="entry name" value="Cytochrome P450"/>
    <property type="match status" value="1"/>
</dbReference>
<gene>
    <name evidence="8" type="ORF">VIBC2010_16424</name>
</gene>
<dbReference type="SUPFAM" id="SSF48264">
    <property type="entry name" value="Cytochrome P450"/>
    <property type="match status" value="1"/>
</dbReference>
<dbReference type="AlphaFoldDB" id="E3BQP2"/>
<dbReference type="GO" id="GO:0004497">
    <property type="term" value="F:monooxygenase activity"/>
    <property type="evidence" value="ECO:0007669"/>
    <property type="project" value="UniProtKB-KW"/>
</dbReference>
<keyword evidence="6" id="KW-0408">Iron</keyword>
<dbReference type="CDD" id="cd11029">
    <property type="entry name" value="CYP107-like"/>
    <property type="match status" value="1"/>
</dbReference>
<evidence type="ECO:0000256" key="3">
    <source>
        <dbReference type="ARBA" id="ARBA00022617"/>
    </source>
</evidence>
<dbReference type="GO" id="GO:0005506">
    <property type="term" value="F:iron ion binding"/>
    <property type="evidence" value="ECO:0007669"/>
    <property type="project" value="InterPro"/>
</dbReference>
<keyword evidence="7" id="KW-0503">Monooxygenase</keyword>
<evidence type="ECO:0000313" key="8">
    <source>
        <dbReference type="EMBL" id="EFP94628.1"/>
    </source>
</evidence>
<dbReference type="PRINTS" id="PR00359">
    <property type="entry name" value="BP450"/>
</dbReference>
<dbReference type="GO" id="GO:0020037">
    <property type="term" value="F:heme binding"/>
    <property type="evidence" value="ECO:0007669"/>
    <property type="project" value="InterPro"/>
</dbReference>
<evidence type="ECO:0000256" key="7">
    <source>
        <dbReference type="ARBA" id="ARBA00023033"/>
    </source>
</evidence>
<evidence type="ECO:0000256" key="2">
    <source>
        <dbReference type="ARBA" id="ARBA00010617"/>
    </source>
</evidence>
<dbReference type="GO" id="GO:0016705">
    <property type="term" value="F:oxidoreductase activity, acting on paired donors, with incorporation or reduction of molecular oxygen"/>
    <property type="evidence" value="ECO:0007669"/>
    <property type="project" value="InterPro"/>
</dbReference>
<evidence type="ECO:0000256" key="1">
    <source>
        <dbReference type="ARBA" id="ARBA00001971"/>
    </source>
</evidence>